<protein>
    <submittedName>
        <fullName evidence="1">Uncharacterized protein</fullName>
    </submittedName>
</protein>
<reference evidence="1" key="1">
    <citation type="submission" date="2022-09" db="EMBL/GenBank/DDBJ databases">
        <title>Maribacter litopenaei sp. nov., isolated from the intestinal tract of the Pacific White Shrimp, Litopenaeus vannamei.</title>
        <authorList>
            <person name="Kim S.Y."/>
            <person name="Hwang C.Y."/>
        </authorList>
    </citation>
    <scope>NUCLEOTIDE SEQUENCE</scope>
    <source>
        <strain evidence="1">HL-LV01</strain>
    </source>
</reference>
<dbReference type="Proteomes" id="UP001059209">
    <property type="component" value="Chromosome"/>
</dbReference>
<dbReference type="RefSeq" id="WP_260574007.1">
    <property type="nucleotide sequence ID" value="NZ_CP104205.1"/>
</dbReference>
<name>A0ABY5Y9M8_9FLAO</name>
<evidence type="ECO:0000313" key="2">
    <source>
        <dbReference type="Proteomes" id="UP001059209"/>
    </source>
</evidence>
<evidence type="ECO:0000313" key="1">
    <source>
        <dbReference type="EMBL" id="UWX55738.1"/>
    </source>
</evidence>
<keyword evidence="2" id="KW-1185">Reference proteome</keyword>
<gene>
    <name evidence="1" type="ORF">NYZ99_04750</name>
</gene>
<organism evidence="1 2">
    <name type="scientific">Maribacter litopenaei</name>
    <dbReference type="NCBI Taxonomy" id="2976127"/>
    <lineage>
        <taxon>Bacteria</taxon>
        <taxon>Pseudomonadati</taxon>
        <taxon>Bacteroidota</taxon>
        <taxon>Flavobacteriia</taxon>
        <taxon>Flavobacteriales</taxon>
        <taxon>Flavobacteriaceae</taxon>
        <taxon>Maribacter</taxon>
    </lineage>
</organism>
<sequence>MNKKHVERLKDILSEWNPLSEQSSLISDLENYEIEATDILFHINKKIRLIKYQK</sequence>
<proteinExistence type="predicted"/>
<dbReference type="EMBL" id="CP104205">
    <property type="protein sequence ID" value="UWX55738.1"/>
    <property type="molecule type" value="Genomic_DNA"/>
</dbReference>
<accession>A0ABY5Y9M8</accession>